<protein>
    <submittedName>
        <fullName evidence="9">FAD-dependent oxidoreductase</fullName>
    </submittedName>
</protein>
<evidence type="ECO:0000259" key="7">
    <source>
        <dbReference type="Pfam" id="PF02852"/>
    </source>
</evidence>
<accession>A0A9D2P1J6</accession>
<name>A0A9D2P1J6_9FIRM</name>
<comment type="cofactor">
    <cofactor evidence="1">
        <name>FAD</name>
        <dbReference type="ChEBI" id="CHEBI:57692"/>
    </cofactor>
</comment>
<dbReference type="PANTHER" id="PTHR43429:SF1">
    <property type="entry name" value="NAD(P)H SULFUR OXIDOREDUCTASE (COA-DEPENDENT)"/>
    <property type="match status" value="1"/>
</dbReference>
<gene>
    <name evidence="9" type="ORF">H9701_05415</name>
</gene>
<keyword evidence="5" id="KW-0560">Oxidoreductase</keyword>
<dbReference type="InterPro" id="IPR036188">
    <property type="entry name" value="FAD/NAD-bd_sf"/>
</dbReference>
<dbReference type="InterPro" id="IPR016156">
    <property type="entry name" value="FAD/NAD-linked_Rdtase_dimer_sf"/>
</dbReference>
<reference evidence="9" key="2">
    <citation type="submission" date="2021-04" db="EMBL/GenBank/DDBJ databases">
        <authorList>
            <person name="Gilroy R."/>
        </authorList>
    </citation>
    <scope>NUCLEOTIDE SEQUENCE</scope>
    <source>
        <strain evidence="9">CHK186-1790</strain>
    </source>
</reference>
<comment type="caution">
    <text evidence="9">The sequence shown here is derived from an EMBL/GenBank/DDBJ whole genome shotgun (WGS) entry which is preliminary data.</text>
</comment>
<dbReference type="GO" id="GO:0016491">
    <property type="term" value="F:oxidoreductase activity"/>
    <property type="evidence" value="ECO:0007669"/>
    <property type="project" value="UniProtKB-KW"/>
</dbReference>
<evidence type="ECO:0000313" key="10">
    <source>
        <dbReference type="Proteomes" id="UP000823882"/>
    </source>
</evidence>
<evidence type="ECO:0000256" key="3">
    <source>
        <dbReference type="ARBA" id="ARBA00022630"/>
    </source>
</evidence>
<reference evidence="9" key="1">
    <citation type="journal article" date="2021" name="PeerJ">
        <title>Extensive microbial diversity within the chicken gut microbiome revealed by metagenomics and culture.</title>
        <authorList>
            <person name="Gilroy R."/>
            <person name="Ravi A."/>
            <person name="Getino M."/>
            <person name="Pursley I."/>
            <person name="Horton D.L."/>
            <person name="Alikhan N.F."/>
            <person name="Baker D."/>
            <person name="Gharbi K."/>
            <person name="Hall N."/>
            <person name="Watson M."/>
            <person name="Adriaenssens E.M."/>
            <person name="Foster-Nyarko E."/>
            <person name="Jarju S."/>
            <person name="Secka A."/>
            <person name="Antonio M."/>
            <person name="Oren A."/>
            <person name="Chaudhuri R.R."/>
            <person name="La Ragione R."/>
            <person name="Hildebrand F."/>
            <person name="Pallen M.J."/>
        </authorList>
    </citation>
    <scope>NUCLEOTIDE SEQUENCE</scope>
    <source>
        <strain evidence="9">CHK186-1790</strain>
    </source>
</reference>
<dbReference type="InterPro" id="IPR050260">
    <property type="entry name" value="FAD-bd_OxRdtase"/>
</dbReference>
<keyword evidence="4" id="KW-0274">FAD</keyword>
<proteinExistence type="inferred from homology"/>
<dbReference type="EMBL" id="DWWJ01000095">
    <property type="protein sequence ID" value="HJC40974.1"/>
    <property type="molecule type" value="Genomic_DNA"/>
</dbReference>
<evidence type="ECO:0000256" key="6">
    <source>
        <dbReference type="ARBA" id="ARBA00023284"/>
    </source>
</evidence>
<dbReference type="AlphaFoldDB" id="A0A9D2P1J6"/>
<comment type="similarity">
    <text evidence="2">Belongs to the class-III pyridine nucleotide-disulfide oxidoreductase family.</text>
</comment>
<dbReference type="SUPFAM" id="SSF55424">
    <property type="entry name" value="FAD/NAD-linked reductases, dimerisation (C-terminal) domain"/>
    <property type="match status" value="1"/>
</dbReference>
<evidence type="ECO:0000256" key="2">
    <source>
        <dbReference type="ARBA" id="ARBA00009130"/>
    </source>
</evidence>
<feature type="domain" description="FAD/NAD(P)-binding" evidence="8">
    <location>
        <begin position="1"/>
        <end position="289"/>
    </location>
</feature>
<dbReference type="Gene3D" id="3.50.50.60">
    <property type="entry name" value="FAD/NAD(P)-binding domain"/>
    <property type="match status" value="2"/>
</dbReference>
<evidence type="ECO:0000256" key="4">
    <source>
        <dbReference type="ARBA" id="ARBA00022827"/>
    </source>
</evidence>
<evidence type="ECO:0000313" key="9">
    <source>
        <dbReference type="EMBL" id="HJC40974.1"/>
    </source>
</evidence>
<dbReference type="PANTHER" id="PTHR43429">
    <property type="entry name" value="PYRIDINE NUCLEOTIDE-DISULFIDE OXIDOREDUCTASE DOMAIN-CONTAINING"/>
    <property type="match status" value="1"/>
</dbReference>
<dbReference type="Pfam" id="PF07992">
    <property type="entry name" value="Pyr_redox_2"/>
    <property type="match status" value="1"/>
</dbReference>
<sequence length="407" mass="42417">MKIIVIGSISSGMTLAERLAAGENAEIILYEKEQFCSCGTKGLPHYLGLKADELGEVLSGCTLSARNGSIHTGWEAVAVDAAKRTVTLRAAETGETVTEAYDKLVLATGSRSIPLEAEGAGRMGVHPLSRVEDLMLLREFLRTPYVRDIAVLGGGLAALETAGAFQALGREVQVIDCGQGLLPGFDGEVRAAIQRELEDRGLRFHLGERVTAVEGRTFIETLRTDRGSYPCDLCVPCLGTRPETGLLPEAARDLEGRYLVDCDGRTSLPGVYAAGSCAAAREGGEPTVCASIAGLEVARTGLTQEAAVQRGLHPVGVTASGQDRTGLVPNAGVVTVKLVLEGASRKVLGAQIWGGADSAARINAVAVAVQAGMTAEELAKTRFVTNTAVHAALDPIQLACAAAKAEG</sequence>
<feature type="domain" description="Pyridine nucleotide-disulphide oxidoreductase dimerisation" evidence="7">
    <location>
        <begin position="294"/>
        <end position="384"/>
    </location>
</feature>
<dbReference type="SUPFAM" id="SSF51905">
    <property type="entry name" value="FAD/NAD(P)-binding domain"/>
    <property type="match status" value="1"/>
</dbReference>
<dbReference type="PRINTS" id="PR00368">
    <property type="entry name" value="FADPNR"/>
</dbReference>
<evidence type="ECO:0000256" key="1">
    <source>
        <dbReference type="ARBA" id="ARBA00001974"/>
    </source>
</evidence>
<dbReference type="InterPro" id="IPR023753">
    <property type="entry name" value="FAD/NAD-binding_dom"/>
</dbReference>
<dbReference type="Pfam" id="PF02852">
    <property type="entry name" value="Pyr_redox_dim"/>
    <property type="match status" value="1"/>
</dbReference>
<dbReference type="Gene3D" id="3.30.390.30">
    <property type="match status" value="1"/>
</dbReference>
<keyword evidence="3" id="KW-0285">Flavoprotein</keyword>
<evidence type="ECO:0000256" key="5">
    <source>
        <dbReference type="ARBA" id="ARBA00023002"/>
    </source>
</evidence>
<organism evidence="9 10">
    <name type="scientific">Candidatus Intestinimonas pullistercoris</name>
    <dbReference type="NCBI Taxonomy" id="2838623"/>
    <lineage>
        <taxon>Bacteria</taxon>
        <taxon>Bacillati</taxon>
        <taxon>Bacillota</taxon>
        <taxon>Clostridia</taxon>
        <taxon>Eubacteriales</taxon>
        <taxon>Intestinimonas</taxon>
    </lineage>
</organism>
<dbReference type="InterPro" id="IPR004099">
    <property type="entry name" value="Pyr_nucl-diS_OxRdtase_dimer"/>
</dbReference>
<dbReference type="Proteomes" id="UP000823882">
    <property type="component" value="Unassembled WGS sequence"/>
</dbReference>
<keyword evidence="6" id="KW-0676">Redox-active center</keyword>
<evidence type="ECO:0000259" key="8">
    <source>
        <dbReference type="Pfam" id="PF07992"/>
    </source>
</evidence>
<dbReference type="PRINTS" id="PR00411">
    <property type="entry name" value="PNDRDTASEI"/>
</dbReference>